<dbReference type="Proteomes" id="UP000596192">
    <property type="component" value="Chromosome"/>
</dbReference>
<feature type="compositionally biased region" description="Polar residues" evidence="1">
    <location>
        <begin position="107"/>
        <end position="138"/>
    </location>
</feature>
<dbReference type="RefSeq" id="WP_198867167.1">
    <property type="nucleotide sequence ID" value="NZ_CP066310.1"/>
</dbReference>
<protein>
    <recommendedName>
        <fullName evidence="5">Adhesin</fullName>
    </recommendedName>
</protein>
<evidence type="ECO:0000256" key="1">
    <source>
        <dbReference type="SAM" id="MobiDB-lite"/>
    </source>
</evidence>
<reference evidence="3 4" key="1">
    <citation type="submission" date="2020-12" db="EMBL/GenBank/DDBJ databases">
        <title>Genomic Analysis and Response surface optimization of nitrogen-fixing conditions for A. chroococcum strain HR1, Isolation from rhizosphere soil.</title>
        <authorList>
            <person name="Li J."/>
            <person name="Yang H."/>
            <person name="Liu H."/>
            <person name="Wang C."/>
            <person name="Tian Y."/>
            <person name="Lu X.Y."/>
        </authorList>
    </citation>
    <scope>NUCLEOTIDE SEQUENCE [LARGE SCALE GENOMIC DNA]</scope>
    <source>
        <strain evidence="3 4">HR1</strain>
    </source>
</reference>
<sequence length="162" mass="16328">MKSLSPIFAALLALSAGLAFADAQAGERRVVRTNGQGGGSATQLERHAGQRGSLQRGRVMVADGQGNASAARGASRSRSDDGSRQSERSLSATGSQGSSLQSNGNLTYSAESGLSQNRSTSLTNAATGNSLQGSTSYSRDGGLTRSVACQDASGASIACPSR</sequence>
<proteinExistence type="predicted"/>
<dbReference type="AlphaFoldDB" id="A0AAP9YDV2"/>
<feature type="signal peptide" evidence="2">
    <location>
        <begin position="1"/>
        <end position="21"/>
    </location>
</feature>
<feature type="compositionally biased region" description="Basic and acidic residues" evidence="1">
    <location>
        <begin position="77"/>
        <end position="87"/>
    </location>
</feature>
<name>A0AAP9YDV2_9GAMM</name>
<feature type="chain" id="PRO_5042859135" description="Adhesin" evidence="2">
    <location>
        <begin position="22"/>
        <end position="162"/>
    </location>
</feature>
<organism evidence="3 4">
    <name type="scientific">Azotobacter chroococcum</name>
    <dbReference type="NCBI Taxonomy" id="353"/>
    <lineage>
        <taxon>Bacteria</taxon>
        <taxon>Pseudomonadati</taxon>
        <taxon>Pseudomonadota</taxon>
        <taxon>Gammaproteobacteria</taxon>
        <taxon>Pseudomonadales</taxon>
        <taxon>Pseudomonadaceae</taxon>
        <taxon>Azotobacter</taxon>
    </lineage>
</organism>
<feature type="compositionally biased region" description="Low complexity" evidence="1">
    <location>
        <begin position="94"/>
        <end position="106"/>
    </location>
</feature>
<gene>
    <name evidence="3" type="ORF">GKQ51_02635</name>
</gene>
<feature type="region of interest" description="Disordered" evidence="1">
    <location>
        <begin position="32"/>
        <end position="142"/>
    </location>
</feature>
<evidence type="ECO:0000313" key="4">
    <source>
        <dbReference type="Proteomes" id="UP000596192"/>
    </source>
</evidence>
<feature type="compositionally biased region" description="Low complexity" evidence="1">
    <location>
        <begin position="64"/>
        <end position="76"/>
    </location>
</feature>
<dbReference type="EMBL" id="CP066310">
    <property type="protein sequence ID" value="QQE89281.1"/>
    <property type="molecule type" value="Genomic_DNA"/>
</dbReference>
<evidence type="ECO:0000256" key="2">
    <source>
        <dbReference type="SAM" id="SignalP"/>
    </source>
</evidence>
<evidence type="ECO:0008006" key="5">
    <source>
        <dbReference type="Google" id="ProtNLM"/>
    </source>
</evidence>
<evidence type="ECO:0000313" key="3">
    <source>
        <dbReference type="EMBL" id="QQE89281.1"/>
    </source>
</evidence>
<keyword evidence="2" id="KW-0732">Signal</keyword>
<accession>A0AAP9YDV2</accession>